<evidence type="ECO:0000313" key="9">
    <source>
        <dbReference type="Proteomes" id="UP000177434"/>
    </source>
</evidence>
<comment type="cofactor">
    <cofactor evidence="1">
        <name>Zn(2+)</name>
        <dbReference type="ChEBI" id="CHEBI:29105"/>
    </cofactor>
</comment>
<dbReference type="Pfam" id="PF01434">
    <property type="entry name" value="Peptidase_M41"/>
    <property type="match status" value="1"/>
</dbReference>
<dbReference type="InterPro" id="IPR050928">
    <property type="entry name" value="ATP-dep_Zn_Metalloprotease"/>
</dbReference>
<organism evidence="8 9">
    <name type="scientific">candidate division WS6 bacterium RIFOXYB1_FULL_33_14</name>
    <dbReference type="NCBI Taxonomy" id="1817896"/>
    <lineage>
        <taxon>Bacteria</taxon>
        <taxon>Candidatus Dojkabacteria</taxon>
    </lineage>
</organism>
<evidence type="ECO:0000256" key="4">
    <source>
        <dbReference type="ARBA" id="ARBA00022833"/>
    </source>
</evidence>
<reference evidence="8 9" key="1">
    <citation type="journal article" date="2016" name="Nat. Commun.">
        <title>Thousands of microbial genomes shed light on interconnected biogeochemical processes in an aquifer system.</title>
        <authorList>
            <person name="Anantharaman K."/>
            <person name="Brown C.T."/>
            <person name="Hug L.A."/>
            <person name="Sharon I."/>
            <person name="Castelle C.J."/>
            <person name="Probst A.J."/>
            <person name="Thomas B.C."/>
            <person name="Singh A."/>
            <person name="Wilkins M.J."/>
            <person name="Karaoz U."/>
            <person name="Brodie E.L."/>
            <person name="Williams K.H."/>
            <person name="Hubbard S.S."/>
            <person name="Banfield J.F."/>
        </authorList>
    </citation>
    <scope>NUCLEOTIDE SEQUENCE [LARGE SCALE GENOMIC DNA]</scope>
</reference>
<dbReference type="InterPro" id="IPR000642">
    <property type="entry name" value="Peptidase_M41"/>
</dbReference>
<dbReference type="PANTHER" id="PTHR43655">
    <property type="entry name" value="ATP-DEPENDENT PROTEASE"/>
    <property type="match status" value="1"/>
</dbReference>
<dbReference type="GO" id="GO:0004176">
    <property type="term" value="F:ATP-dependent peptidase activity"/>
    <property type="evidence" value="ECO:0007669"/>
    <property type="project" value="InterPro"/>
</dbReference>
<dbReference type="PANTHER" id="PTHR43655:SF2">
    <property type="entry name" value="AFG3 LIKE MATRIX AAA PEPTIDASE SUBUNIT 2, ISOFORM A"/>
    <property type="match status" value="1"/>
</dbReference>
<keyword evidence="4" id="KW-0862">Zinc</keyword>
<evidence type="ECO:0000256" key="3">
    <source>
        <dbReference type="ARBA" id="ARBA00022741"/>
    </source>
</evidence>
<keyword evidence="6" id="KW-0645">Protease</keyword>
<dbReference type="GO" id="GO:0046872">
    <property type="term" value="F:metal ion binding"/>
    <property type="evidence" value="ECO:0007669"/>
    <property type="project" value="UniProtKB-KW"/>
</dbReference>
<comment type="caution">
    <text evidence="8">The sequence shown here is derived from an EMBL/GenBank/DDBJ whole genome shotgun (WGS) entry which is preliminary data.</text>
</comment>
<accession>A0A1F4UHS0</accession>
<evidence type="ECO:0000259" key="7">
    <source>
        <dbReference type="Pfam" id="PF01434"/>
    </source>
</evidence>
<dbReference type="GO" id="GO:0004222">
    <property type="term" value="F:metalloendopeptidase activity"/>
    <property type="evidence" value="ECO:0007669"/>
    <property type="project" value="InterPro"/>
</dbReference>
<dbReference type="EMBL" id="MEUN01000065">
    <property type="protein sequence ID" value="OGC44469.1"/>
    <property type="molecule type" value="Genomic_DNA"/>
</dbReference>
<proteinExistence type="predicted"/>
<dbReference type="InterPro" id="IPR037219">
    <property type="entry name" value="Peptidase_M41-like"/>
</dbReference>
<gene>
    <name evidence="8" type="ORF">A2400_00900</name>
</gene>
<feature type="domain" description="Peptidase M41" evidence="7">
    <location>
        <begin position="1"/>
        <end position="128"/>
    </location>
</feature>
<evidence type="ECO:0000256" key="5">
    <source>
        <dbReference type="ARBA" id="ARBA00022840"/>
    </source>
</evidence>
<dbReference type="Proteomes" id="UP000177434">
    <property type="component" value="Unassembled WGS sequence"/>
</dbReference>
<evidence type="ECO:0000256" key="6">
    <source>
        <dbReference type="ARBA" id="ARBA00023049"/>
    </source>
</evidence>
<dbReference type="GO" id="GO:0005524">
    <property type="term" value="F:ATP binding"/>
    <property type="evidence" value="ECO:0007669"/>
    <property type="project" value="UniProtKB-KW"/>
</dbReference>
<sequence length="131" mass="14604">MLANLKSAVGGRASEETFIGRITTGASADIEHATAVAREMITQYGMSDKLGMVKYGDMEETKHLGYSYGGGREYSEKYAEMIDSEVKNLIDTAYRDAKNVLSENKIYVEKLVKLLLEQEVVSKDEFDSLFV</sequence>
<name>A0A1F4UHS0_9BACT</name>
<keyword evidence="2" id="KW-0479">Metal-binding</keyword>
<keyword evidence="5" id="KW-0067">ATP-binding</keyword>
<keyword evidence="6" id="KW-0482">Metalloprotease</keyword>
<evidence type="ECO:0000313" key="8">
    <source>
        <dbReference type="EMBL" id="OGC44469.1"/>
    </source>
</evidence>
<dbReference type="AlphaFoldDB" id="A0A1F4UHS0"/>
<protein>
    <recommendedName>
        <fullName evidence="7">Peptidase M41 domain-containing protein</fullName>
    </recommendedName>
</protein>
<keyword evidence="3" id="KW-0547">Nucleotide-binding</keyword>
<dbReference type="SUPFAM" id="SSF140990">
    <property type="entry name" value="FtsH protease domain-like"/>
    <property type="match status" value="1"/>
</dbReference>
<keyword evidence="6" id="KW-0378">Hydrolase</keyword>
<evidence type="ECO:0000256" key="1">
    <source>
        <dbReference type="ARBA" id="ARBA00001947"/>
    </source>
</evidence>
<evidence type="ECO:0000256" key="2">
    <source>
        <dbReference type="ARBA" id="ARBA00022723"/>
    </source>
</evidence>
<dbReference type="Gene3D" id="1.20.58.760">
    <property type="entry name" value="Peptidase M41"/>
    <property type="match status" value="1"/>
</dbReference>
<dbReference type="GO" id="GO:0006508">
    <property type="term" value="P:proteolysis"/>
    <property type="evidence" value="ECO:0007669"/>
    <property type="project" value="InterPro"/>
</dbReference>